<protein>
    <submittedName>
        <fullName evidence="2">Acyl carrier protein</fullName>
    </submittedName>
</protein>
<dbReference type="EMBL" id="CP032514">
    <property type="protein sequence ID" value="AYD90159.1"/>
    <property type="molecule type" value="Genomic_DNA"/>
</dbReference>
<dbReference type="Pfam" id="PF00550">
    <property type="entry name" value="PP-binding"/>
    <property type="match status" value="1"/>
</dbReference>
<gene>
    <name evidence="2" type="ORF">D5R93_09385</name>
</gene>
<dbReference type="InterPro" id="IPR036736">
    <property type="entry name" value="ACP-like_sf"/>
</dbReference>
<keyword evidence="3" id="KW-1185">Reference proteome</keyword>
<proteinExistence type="predicted"/>
<accession>A0ABN5PQ53</accession>
<name>A0ABN5PQ53_9ACTO</name>
<evidence type="ECO:0000313" key="2">
    <source>
        <dbReference type="EMBL" id="AYD90159.1"/>
    </source>
</evidence>
<dbReference type="Proteomes" id="UP000273001">
    <property type="component" value="Chromosome"/>
</dbReference>
<reference evidence="2 3" key="1">
    <citation type="submission" date="2018-09" db="EMBL/GenBank/DDBJ databases">
        <authorList>
            <person name="Li J."/>
        </authorList>
    </citation>
    <scope>NUCLEOTIDE SEQUENCE [LARGE SCALE GENOMIC DNA]</scope>
    <source>
        <strain evidence="2 3">2129</strain>
    </source>
</reference>
<organism evidence="2 3">
    <name type="scientific">Actinomyces lilanjuaniae</name>
    <dbReference type="NCBI Taxonomy" id="2321394"/>
    <lineage>
        <taxon>Bacteria</taxon>
        <taxon>Bacillati</taxon>
        <taxon>Actinomycetota</taxon>
        <taxon>Actinomycetes</taxon>
        <taxon>Actinomycetales</taxon>
        <taxon>Actinomycetaceae</taxon>
        <taxon>Actinomyces</taxon>
    </lineage>
</organism>
<dbReference type="InterPro" id="IPR009081">
    <property type="entry name" value="PP-bd_ACP"/>
</dbReference>
<dbReference type="SUPFAM" id="SSF47336">
    <property type="entry name" value="ACP-like"/>
    <property type="match status" value="1"/>
</dbReference>
<feature type="domain" description="Carrier" evidence="1">
    <location>
        <begin position="8"/>
        <end position="54"/>
    </location>
</feature>
<evidence type="ECO:0000313" key="3">
    <source>
        <dbReference type="Proteomes" id="UP000273001"/>
    </source>
</evidence>
<sequence length="65" mass="6819">MCPEALESPSDSFVSLGVTSAQALMIGALLSRKLELHISAKDVIDAGSIDRLVLHAKYICSSGDS</sequence>
<evidence type="ECO:0000259" key="1">
    <source>
        <dbReference type="Pfam" id="PF00550"/>
    </source>
</evidence>